<reference evidence="2 3" key="1">
    <citation type="submission" date="2022-02" db="EMBL/GenBank/DDBJ databases">
        <title>Paenibacillus sp. MBLB1776 Whole Genome Shotgun Sequencing.</title>
        <authorList>
            <person name="Hwang C.Y."/>
            <person name="Cho E.-S."/>
            <person name="Seo M.-J."/>
        </authorList>
    </citation>
    <scope>NUCLEOTIDE SEQUENCE [LARGE SCALE GENOMIC DNA]</scope>
    <source>
        <strain evidence="2 3">MBLB1776</strain>
    </source>
</reference>
<sequence length="129" mass="13629">MKAWKDSEAPRKMPHVFSGLLYAFLIMGGAAFLLALLLLLGGQKEESLPASRYVIHAMSLLAGGFMAGRKSGSRGWYAGGMTGLAYSAIISLTGYLGFDKGVDWTSVWFTVGAFLAGALGGMTGVQTKK</sequence>
<dbReference type="KEGG" id="paun:MJA45_08225"/>
<evidence type="ECO:0000313" key="3">
    <source>
        <dbReference type="Proteomes" id="UP001305702"/>
    </source>
</evidence>
<name>A0AA96REZ6_9BACL</name>
<keyword evidence="1" id="KW-1133">Transmembrane helix</keyword>
<dbReference type="NCBIfam" id="TIGR04086">
    <property type="entry name" value="TIGR04086_membr"/>
    <property type="match status" value="1"/>
</dbReference>
<proteinExistence type="predicted"/>
<dbReference type="EMBL" id="CP130318">
    <property type="protein sequence ID" value="WNQ13000.1"/>
    <property type="molecule type" value="Genomic_DNA"/>
</dbReference>
<keyword evidence="3" id="KW-1185">Reference proteome</keyword>
<feature type="transmembrane region" description="Helical" evidence="1">
    <location>
        <begin position="20"/>
        <end position="41"/>
    </location>
</feature>
<dbReference type="InterPro" id="IPR023804">
    <property type="entry name" value="DUF3792_TM"/>
</dbReference>
<dbReference type="RefSeq" id="WP_315606780.1">
    <property type="nucleotide sequence ID" value="NZ_CP130318.1"/>
</dbReference>
<gene>
    <name evidence="2" type="ORF">MJA45_08225</name>
</gene>
<evidence type="ECO:0000256" key="1">
    <source>
        <dbReference type="SAM" id="Phobius"/>
    </source>
</evidence>
<dbReference type="Pfam" id="PF12670">
    <property type="entry name" value="DUF3792"/>
    <property type="match status" value="1"/>
</dbReference>
<protein>
    <submittedName>
        <fullName evidence="2">TIGR04086 family membrane protein</fullName>
    </submittedName>
</protein>
<keyword evidence="1" id="KW-0812">Transmembrane</keyword>
<keyword evidence="1" id="KW-0472">Membrane</keyword>
<organism evidence="2 3">
    <name type="scientific">Paenibacillus aurantius</name>
    <dbReference type="NCBI Taxonomy" id="2918900"/>
    <lineage>
        <taxon>Bacteria</taxon>
        <taxon>Bacillati</taxon>
        <taxon>Bacillota</taxon>
        <taxon>Bacilli</taxon>
        <taxon>Bacillales</taxon>
        <taxon>Paenibacillaceae</taxon>
        <taxon>Paenibacillus</taxon>
    </lineage>
</organism>
<evidence type="ECO:0000313" key="2">
    <source>
        <dbReference type="EMBL" id="WNQ13000.1"/>
    </source>
</evidence>
<feature type="transmembrane region" description="Helical" evidence="1">
    <location>
        <begin position="104"/>
        <end position="125"/>
    </location>
</feature>
<dbReference type="AlphaFoldDB" id="A0AA96REZ6"/>
<feature type="transmembrane region" description="Helical" evidence="1">
    <location>
        <begin position="76"/>
        <end position="98"/>
    </location>
</feature>
<accession>A0AA96REZ6</accession>
<dbReference type="Proteomes" id="UP001305702">
    <property type="component" value="Chromosome"/>
</dbReference>